<dbReference type="SMART" id="SM00746">
    <property type="entry name" value="TRASH"/>
    <property type="match status" value="3"/>
</dbReference>
<feature type="compositionally biased region" description="Basic and acidic residues" evidence="4">
    <location>
        <begin position="137"/>
        <end position="148"/>
    </location>
</feature>
<evidence type="ECO:0000256" key="3">
    <source>
        <dbReference type="ARBA" id="ARBA00022843"/>
    </source>
</evidence>
<feature type="region of interest" description="Disordered" evidence="4">
    <location>
        <begin position="785"/>
        <end position="827"/>
    </location>
</feature>
<keyword evidence="3" id="KW-0832">Ubl conjugation</keyword>
<protein>
    <recommendedName>
        <fullName evidence="5">TRASH domain-containing protein</fullName>
    </recommendedName>
</protein>
<feature type="compositionally biased region" description="Polar residues" evidence="4">
    <location>
        <begin position="81"/>
        <end position="98"/>
    </location>
</feature>
<proteinExistence type="predicted"/>
<feature type="compositionally biased region" description="Basic and acidic residues" evidence="4">
    <location>
        <begin position="1"/>
        <end position="19"/>
    </location>
</feature>
<organism evidence="6 7">
    <name type="scientific">Daphnia galeata</name>
    <dbReference type="NCBI Taxonomy" id="27404"/>
    <lineage>
        <taxon>Eukaryota</taxon>
        <taxon>Metazoa</taxon>
        <taxon>Ecdysozoa</taxon>
        <taxon>Arthropoda</taxon>
        <taxon>Crustacea</taxon>
        <taxon>Branchiopoda</taxon>
        <taxon>Diplostraca</taxon>
        <taxon>Cladocera</taxon>
        <taxon>Anomopoda</taxon>
        <taxon>Daphniidae</taxon>
        <taxon>Daphnia</taxon>
    </lineage>
</organism>
<name>A0A8J2RXA0_9CRUS</name>
<feature type="domain" description="TRASH" evidence="5">
    <location>
        <begin position="391"/>
        <end position="426"/>
    </location>
</feature>
<dbReference type="InterPro" id="IPR011017">
    <property type="entry name" value="TRASH_dom"/>
</dbReference>
<reference evidence="6" key="1">
    <citation type="submission" date="2021-11" db="EMBL/GenBank/DDBJ databases">
        <authorList>
            <person name="Schell T."/>
        </authorList>
    </citation>
    <scope>NUCLEOTIDE SEQUENCE</scope>
    <source>
        <strain evidence="6">M5</strain>
    </source>
</reference>
<feature type="domain" description="TRASH" evidence="5">
    <location>
        <begin position="311"/>
        <end position="350"/>
    </location>
</feature>
<evidence type="ECO:0000313" key="6">
    <source>
        <dbReference type="EMBL" id="CAH0108979.1"/>
    </source>
</evidence>
<feature type="region of interest" description="Disordered" evidence="4">
    <location>
        <begin position="850"/>
        <end position="899"/>
    </location>
</feature>
<evidence type="ECO:0000259" key="5">
    <source>
        <dbReference type="SMART" id="SM00746"/>
    </source>
</evidence>
<keyword evidence="1" id="KW-1017">Isopeptide bond</keyword>
<dbReference type="PANTHER" id="PTHR45736:SF1">
    <property type="entry name" value="WITHOUT CHILDREN, ISOFORM B"/>
    <property type="match status" value="1"/>
</dbReference>
<dbReference type="InterPro" id="IPR057926">
    <property type="entry name" value="QRICH1_dom"/>
</dbReference>
<keyword evidence="7" id="KW-1185">Reference proteome</keyword>
<feature type="domain" description="TRASH" evidence="5">
    <location>
        <begin position="273"/>
        <end position="307"/>
    </location>
</feature>
<dbReference type="InterPro" id="IPR021893">
    <property type="entry name" value="ZMYM2-like_C"/>
</dbReference>
<evidence type="ECO:0000313" key="7">
    <source>
        <dbReference type="Proteomes" id="UP000789390"/>
    </source>
</evidence>
<dbReference type="Pfam" id="PF25561">
    <property type="entry name" value="QRICH1"/>
    <property type="match status" value="1"/>
</dbReference>
<feature type="region of interest" description="Disordered" evidence="4">
    <location>
        <begin position="137"/>
        <end position="175"/>
    </location>
</feature>
<dbReference type="Proteomes" id="UP000789390">
    <property type="component" value="Unassembled WGS sequence"/>
</dbReference>
<evidence type="ECO:0000256" key="4">
    <source>
        <dbReference type="SAM" id="MobiDB-lite"/>
    </source>
</evidence>
<sequence>MDKPTNTKESGEKDLEKTGPSRTSVTWPDSEEPEVLKETGRISSDSVFVFERVVNGSVCTVKSSRSSFTCEKEEIPKQPVIASSVSKENSQSTQSTESGVEIVKEITKDCADNSESVADDIQLIPKVTMPVIEEVTIEKSPPEQESVSKTKKGPPPGLLPLENSATPNSPEGRVPRKAAIKSAEKIKAMAQILNSAPGKKDIGKQSFSDCNGILLRDSLQDHIVIEPDIEIHTLSDEFQMEFEDAEPSHAGSNVPAVVTTDLVEKAARETICCLTCHTSLYDRTDTLLWESMEFCSEKCLKTYVKVIGSHCNMCNSQVGENILGKLCVRFGTVIRQFCTSECLEKFKGSHKLCANCQVNMLDKDKVHCSPACEELSRRLVNKSYFYGRRFCAVCNELKDVQEEVFLKGRSNWLCSKPCLNAFRFSNKVTTISCEVCSRGFDVNVTPRFLSRNTNSGLLTHHATLSWYCSSVCFAIHLLRKRRIEFCARCQVKKYNVDMIRKPTGDIVGKTKQDKNQLEAQMLHFCSIYCFTNYMTPVGREAPRRRAIEIPSQPVAISVAPPLAVSSKSLVIESSLRPVPPSFPNLMTPQAPVITRPLMVYNLPASSQVTPSVNTTTTSVSSINQLPPPHTAILPIELQHKIVFVPPKPKEMKNKSVWCRPSSFKENESMMSPSEQSTVCVTEPLDVSTVPDIPKSLDVPEPSEIVQCEIGTSTDEEKKPLYIPIPIPIPVPIYVPVPMGMYNFPSPFPVGFPVPIVTPLIFPVGSNLLAEMMKAIGDAKKLQVDNETSLADDHPPAQEAVESNNESKSTDEPIPISLNDLENEEQEDSDLIEIPDEVNFELEIPSCSILSRSGGRKRSHSASHFSLPMPKRLKNADSYKSSSDSEESIKTSRSDSPSLHVIGGFQKEVGVKAWTEWMKRNGTKNPNISKLCEMSVMDINTSLIAFVQQIKKPDGERYRPDVLLYFITGLQESLSFGADFRRQNLLMDVALLPFQIELDKQLQPFYDVLLKAINSDSTIEVETCLKESHLWKCRQLGVDSPIVLVFTMLYFNTKYFRLYTAEQHLEMSFRNVQKVAKNTVASTLGVSNGSSSKNAAKIFSLQFEHFKTEKDRDADLTRGIKRKKALEMPQNVDDLKHCPVKIHNFYVSKCPEESKSRKDMFYLLPDPSCAPDSPVWYSSQPVPREILARMLRRVLLVEEVLHNLCALD</sequence>
<dbReference type="EMBL" id="CAKKLH010000290">
    <property type="protein sequence ID" value="CAH0108979.1"/>
    <property type="molecule type" value="Genomic_DNA"/>
</dbReference>
<accession>A0A8J2RXA0</accession>
<feature type="region of interest" description="Disordered" evidence="4">
    <location>
        <begin position="1"/>
        <end position="41"/>
    </location>
</feature>
<feature type="region of interest" description="Disordered" evidence="4">
    <location>
        <begin position="80"/>
        <end position="100"/>
    </location>
</feature>
<dbReference type="Pfam" id="PF12012">
    <property type="entry name" value="DUF3504"/>
    <property type="match status" value="1"/>
</dbReference>
<comment type="caution">
    <text evidence="6">The sequence shown here is derived from an EMBL/GenBank/DDBJ whole genome shotgun (WGS) entry which is preliminary data.</text>
</comment>
<dbReference type="OrthoDB" id="6352087at2759"/>
<dbReference type="PANTHER" id="PTHR45736">
    <property type="entry name" value="ZINC FINGER MYM-TYPE PROTEIN"/>
    <property type="match status" value="1"/>
</dbReference>
<dbReference type="AlphaFoldDB" id="A0A8J2RXA0"/>
<evidence type="ECO:0000256" key="1">
    <source>
        <dbReference type="ARBA" id="ARBA00022499"/>
    </source>
</evidence>
<keyword evidence="2" id="KW-0597">Phosphoprotein</keyword>
<evidence type="ECO:0000256" key="2">
    <source>
        <dbReference type="ARBA" id="ARBA00022553"/>
    </source>
</evidence>
<dbReference type="InterPro" id="IPR051284">
    <property type="entry name" value="ZnF_MYMT-QRICH1"/>
</dbReference>
<gene>
    <name evidence="6" type="ORF">DGAL_LOCUS12439</name>
</gene>